<gene>
    <name evidence="2" type="ORF">ABL78_4255</name>
</gene>
<feature type="coiled-coil region" evidence="1">
    <location>
        <begin position="528"/>
        <end position="625"/>
    </location>
</feature>
<reference evidence="2 3" key="1">
    <citation type="journal article" date="2015" name="PLoS Pathog.">
        <title>Leptomonas seymouri: Adaptations to the Dixenous Life Cycle Analyzed by Genome Sequencing, Transcriptome Profiling and Co-infection with Leishmania donovani.</title>
        <authorList>
            <person name="Kraeva N."/>
            <person name="Butenko A."/>
            <person name="Hlavacova J."/>
            <person name="Kostygov A."/>
            <person name="Myskova J."/>
            <person name="Grybchuk D."/>
            <person name="Lestinova T."/>
            <person name="Votypka J."/>
            <person name="Volf P."/>
            <person name="Opperdoes F."/>
            <person name="Flegontov P."/>
            <person name="Lukes J."/>
            <person name="Yurchenko V."/>
        </authorList>
    </citation>
    <scope>NUCLEOTIDE SEQUENCE [LARGE SCALE GENOMIC DNA]</scope>
    <source>
        <strain evidence="2 3">ATCC 30220</strain>
    </source>
</reference>
<comment type="caution">
    <text evidence="2">The sequence shown here is derived from an EMBL/GenBank/DDBJ whole genome shotgun (WGS) entry which is preliminary data.</text>
</comment>
<evidence type="ECO:0000256" key="1">
    <source>
        <dbReference type="SAM" id="Coils"/>
    </source>
</evidence>
<evidence type="ECO:0000313" key="2">
    <source>
        <dbReference type="EMBL" id="KPI86697.1"/>
    </source>
</evidence>
<organism evidence="2 3">
    <name type="scientific">Leptomonas seymouri</name>
    <dbReference type="NCBI Taxonomy" id="5684"/>
    <lineage>
        <taxon>Eukaryota</taxon>
        <taxon>Discoba</taxon>
        <taxon>Euglenozoa</taxon>
        <taxon>Kinetoplastea</taxon>
        <taxon>Metakinetoplastina</taxon>
        <taxon>Trypanosomatida</taxon>
        <taxon>Trypanosomatidae</taxon>
        <taxon>Leishmaniinae</taxon>
        <taxon>Leptomonas</taxon>
    </lineage>
</organism>
<dbReference type="OrthoDB" id="271872at2759"/>
<feature type="coiled-coil region" evidence="1">
    <location>
        <begin position="125"/>
        <end position="404"/>
    </location>
</feature>
<dbReference type="OMA" id="LQNKVCD"/>
<protein>
    <submittedName>
        <fullName evidence="2">Uncharacterized protein</fullName>
    </submittedName>
</protein>
<name>A0A0N0P634_LEPSE</name>
<feature type="coiled-coil region" evidence="1">
    <location>
        <begin position="13"/>
        <end position="71"/>
    </location>
</feature>
<evidence type="ECO:0000313" key="3">
    <source>
        <dbReference type="Proteomes" id="UP000038009"/>
    </source>
</evidence>
<dbReference type="Proteomes" id="UP000038009">
    <property type="component" value="Unassembled WGS sequence"/>
</dbReference>
<keyword evidence="1" id="KW-0175">Coiled coil</keyword>
<dbReference type="EMBL" id="LJSK01000120">
    <property type="protein sequence ID" value="KPI86697.1"/>
    <property type="molecule type" value="Genomic_DNA"/>
</dbReference>
<sequence length="915" mass="103969">MEKASIKHLDFQLQREKARSKDLEVECKALHTQVAQLEQDKAGLRREKLVLSEEVKRVAKLDDRIHLLQKEIDNRDAIISIERAAAEQARAETEEIRNNANTSIAQWVDAEKHWMAERAALSEAAVEFGDKIQELETTVRALKTEHSETARFLELERDRAGKLAEAREALDAEVRSLHSQTEKLQNKVCDLEQTIYKLNLAGDKQRETIDLKETEIRTLEAALENERRTAERLEQTISSLNDRINAVKMVSLGEKGENEKLLCDISDAKKEIARLNFQAESLKRDVNFSTQSQASLQKALDEMREKCRLQQEDLKEKSVEIRRHELTISQLNVELKKSENQGGERSFQISSLEAELQRTKDLLKGATNAAEELLSEKDDLALKIRQLQSTVESKDEEMVLLQNQSDEKMEVLMQDVCNLEREVAARQAVISDLTEQLNSTSERNAVYHTKILEESEITGRVRQELAQMLSHVHAKERELLLCACAAEKSDLFISWLSEWSSIPQAQVIQWLSLWQGLQREATESRQQIHCLFQNADEAQRTIAEQAEEMLENGRLIEELQAELASKMTEIDELRASNTSQKNCVDTLQVELKDLTQQIDLLSRELALLRERLNVKEAVLNEKEALCTKIKAGALAELSTASGLQMRALYYCSEQVDHLQSLWCSRAATITDFFSAALASADEEKVQLVLAKDRTESTCRELSAFVKEAKTAMSKGDRAVAEKQESLLSRITLLEGQKALLQREKEQIATQLSVLLRRFEDEQGAYEAFKKESHSMLETERAKNTAAEKDLAKLRSAIHYEVSRKCEYKSALEGAKKLLGESEERRAADSAHALEAIKKANSESNYWVLCFDRLKRMIEQSRKHGRRLPSIDADTVHRLEEAKTNISPIQAQDVNAAISDAPKLKRMRSEATGTSN</sequence>
<dbReference type="AlphaFoldDB" id="A0A0N0P634"/>
<keyword evidence="3" id="KW-1185">Reference proteome</keyword>
<accession>A0A0N0P634</accession>
<proteinExistence type="predicted"/>
<dbReference type="VEuPathDB" id="TriTrypDB:Lsey_0120_0220"/>